<dbReference type="EMBL" id="BQNB010017415">
    <property type="protein sequence ID" value="GJT62891.1"/>
    <property type="molecule type" value="Genomic_DNA"/>
</dbReference>
<evidence type="ECO:0000313" key="2">
    <source>
        <dbReference type="Proteomes" id="UP001151760"/>
    </source>
</evidence>
<gene>
    <name evidence="1" type="ORF">Tco_1006424</name>
</gene>
<comment type="caution">
    <text evidence="1">The sequence shown here is derived from an EMBL/GenBank/DDBJ whole genome shotgun (WGS) entry which is preliminary data.</text>
</comment>
<name>A0ABQ5FHU3_9ASTR</name>
<dbReference type="InterPro" id="IPR043128">
    <property type="entry name" value="Rev_trsase/Diguanyl_cyclase"/>
</dbReference>
<evidence type="ECO:0000313" key="1">
    <source>
        <dbReference type="EMBL" id="GJT62891.1"/>
    </source>
</evidence>
<accession>A0ABQ5FHU3</accession>
<dbReference type="Gene3D" id="3.30.70.270">
    <property type="match status" value="1"/>
</dbReference>
<reference evidence="1" key="1">
    <citation type="journal article" date="2022" name="Int. J. Mol. Sci.">
        <title>Draft Genome of Tanacetum Coccineum: Genomic Comparison of Closely Related Tanacetum-Family Plants.</title>
        <authorList>
            <person name="Yamashiro T."/>
            <person name="Shiraishi A."/>
            <person name="Nakayama K."/>
            <person name="Satake H."/>
        </authorList>
    </citation>
    <scope>NUCLEOTIDE SEQUENCE</scope>
</reference>
<keyword evidence="2" id="KW-1185">Reference proteome</keyword>
<organism evidence="1 2">
    <name type="scientific">Tanacetum coccineum</name>
    <dbReference type="NCBI Taxonomy" id="301880"/>
    <lineage>
        <taxon>Eukaryota</taxon>
        <taxon>Viridiplantae</taxon>
        <taxon>Streptophyta</taxon>
        <taxon>Embryophyta</taxon>
        <taxon>Tracheophyta</taxon>
        <taxon>Spermatophyta</taxon>
        <taxon>Magnoliopsida</taxon>
        <taxon>eudicotyledons</taxon>
        <taxon>Gunneridae</taxon>
        <taxon>Pentapetalae</taxon>
        <taxon>asterids</taxon>
        <taxon>campanulids</taxon>
        <taxon>Asterales</taxon>
        <taxon>Asteraceae</taxon>
        <taxon>Asteroideae</taxon>
        <taxon>Anthemideae</taxon>
        <taxon>Anthemidinae</taxon>
        <taxon>Tanacetum</taxon>
    </lineage>
</organism>
<dbReference type="InterPro" id="IPR043502">
    <property type="entry name" value="DNA/RNA_pol_sf"/>
</dbReference>
<sequence>MRLIQSLASKELVRNLHKLKFDQHFCDACKIEKQAHASHKAKNIVSTTRCLELLHMDLVGPSAIWSYGGNSYTLVIVDDYSRLLNPLTSLTKRNQKYEWGKKEEEAFQTLKNDLCDTPIKRMYGDALSLEKNERVKSRRVYEQQMEKKGDESLYFMNRIWVLLVGSVLDEAHASRYLVHPGADKTYYNLGDMYCYFLVRVEMGEWGGVFGDERRMANGGMKVFIGVYDILVSSVAGGFSGSHW</sequence>
<reference evidence="1" key="2">
    <citation type="submission" date="2022-01" db="EMBL/GenBank/DDBJ databases">
        <authorList>
            <person name="Yamashiro T."/>
            <person name="Shiraishi A."/>
            <person name="Satake H."/>
            <person name="Nakayama K."/>
        </authorList>
    </citation>
    <scope>NUCLEOTIDE SEQUENCE</scope>
</reference>
<dbReference type="PANTHER" id="PTHR42648:SF32">
    <property type="entry name" value="RIBONUCLEASE H-LIKE DOMAIN, GAG-PRE-INTEGRASE DOMAIN PROTEIN-RELATED"/>
    <property type="match status" value="1"/>
</dbReference>
<dbReference type="Proteomes" id="UP001151760">
    <property type="component" value="Unassembled WGS sequence"/>
</dbReference>
<protein>
    <submittedName>
        <fullName evidence="1">Uncharacterized protein</fullName>
    </submittedName>
</protein>
<dbReference type="SUPFAM" id="SSF56672">
    <property type="entry name" value="DNA/RNA polymerases"/>
    <property type="match status" value="1"/>
</dbReference>
<proteinExistence type="predicted"/>
<dbReference type="PANTHER" id="PTHR42648">
    <property type="entry name" value="TRANSPOSASE, PUTATIVE-RELATED"/>
    <property type="match status" value="1"/>
</dbReference>
<dbReference type="InterPro" id="IPR039537">
    <property type="entry name" value="Retrotran_Ty1/copia-like"/>
</dbReference>